<reference evidence="2 3" key="1">
    <citation type="submission" date="2020-07" db="EMBL/GenBank/DDBJ databases">
        <title>Roseicoccus Jingziensis gen. nov., sp. nov., isolated from coastal seawater.</title>
        <authorList>
            <person name="Feng X."/>
        </authorList>
    </citation>
    <scope>NUCLEOTIDE SEQUENCE [LARGE SCALE GENOMIC DNA]</scope>
    <source>
        <strain evidence="2 3">N1E253</strain>
    </source>
</reference>
<accession>A0A851GQK3</accession>
<dbReference type="Pfam" id="PF14238">
    <property type="entry name" value="DUF4340"/>
    <property type="match status" value="2"/>
</dbReference>
<name>A0A851GQK3_9BACT</name>
<evidence type="ECO:0000313" key="3">
    <source>
        <dbReference type="Proteomes" id="UP000557872"/>
    </source>
</evidence>
<dbReference type="AlphaFoldDB" id="A0A851GQK3"/>
<sequence length="642" mass="72443">MRYLSTILLALLSVTLLTLALVHTDGKYRDAIFGTPAAEPGKKLFDVESLNQVRRITLTDSEGKKATFQSEGNIWIAQEPWNDRADMLFIRTLFQFTASLEVQEVIPRKDLELRDFGLRKGNTRVSMYDAKGENICDYRIGRQAAWKVPVEDGKSTMGTSFIRLADKDLKHNIYLCSSPVNNIQNLFNNQFERFRDHHPFYFSHQFLDKTRIQNDEGEVVISRETLRSPWRITKPLDLRVDPTALADLFTNLARLRAVKVEDRANVTLPTAEQSDAHSREIAIHSDGMDEDFVLRVYLPEKEGETVALATVSNRPDTVFHLPMTSNDPGIISLSQFQTGVNDLRSKTMTHLNGPQLEKIIIKPQGSLPTLLARTTKTTWQVLRKNGYEAANQNAVISLMTAVTRDKIEKFVTDAASDLSPYGLDYPFLQLAFISFGGESLALAFGREPNGENIYAHLIGKPNIWQISPETLGKIAVHPWQWKTSHVWHIPKVDIEQITIHQNDSQPVNLKYAFFSEQWSATRGKTGEETDVTAELNPHRANNLLNSLESMEAQRWIGPMHPQALKALQTPDISISIKIKRVDDEGNDLPPITKTLRIANTPGNIITFAKVDTNPKSPDASDEDSYFLLNPDTAAKLKVNLFE</sequence>
<feature type="domain" description="DUF4340" evidence="1">
    <location>
        <begin position="75"/>
        <end position="265"/>
    </location>
</feature>
<evidence type="ECO:0000259" key="1">
    <source>
        <dbReference type="Pfam" id="PF14238"/>
    </source>
</evidence>
<dbReference type="RefSeq" id="WP_178933933.1">
    <property type="nucleotide sequence ID" value="NZ_JACBAZ010000008.1"/>
</dbReference>
<organism evidence="2 3">
    <name type="scientific">Oceaniferula marina</name>
    <dbReference type="NCBI Taxonomy" id="2748318"/>
    <lineage>
        <taxon>Bacteria</taxon>
        <taxon>Pseudomonadati</taxon>
        <taxon>Verrucomicrobiota</taxon>
        <taxon>Verrucomicrobiia</taxon>
        <taxon>Verrucomicrobiales</taxon>
        <taxon>Verrucomicrobiaceae</taxon>
        <taxon>Oceaniferula</taxon>
    </lineage>
</organism>
<dbReference type="Proteomes" id="UP000557872">
    <property type="component" value="Unassembled WGS sequence"/>
</dbReference>
<dbReference type="InterPro" id="IPR025641">
    <property type="entry name" value="DUF4340"/>
</dbReference>
<gene>
    <name evidence="2" type="ORF">HW115_15870</name>
</gene>
<evidence type="ECO:0000313" key="2">
    <source>
        <dbReference type="EMBL" id="NWK57100.1"/>
    </source>
</evidence>
<dbReference type="EMBL" id="JACBAZ010000008">
    <property type="protein sequence ID" value="NWK57100.1"/>
    <property type="molecule type" value="Genomic_DNA"/>
</dbReference>
<proteinExistence type="predicted"/>
<protein>
    <submittedName>
        <fullName evidence="2">DUF4340 domain-containing protein</fullName>
    </submittedName>
</protein>
<keyword evidence="3" id="KW-1185">Reference proteome</keyword>
<comment type="caution">
    <text evidence="2">The sequence shown here is derived from an EMBL/GenBank/DDBJ whole genome shotgun (WGS) entry which is preliminary data.</text>
</comment>
<feature type="domain" description="DUF4340" evidence="1">
    <location>
        <begin position="379"/>
        <end position="560"/>
    </location>
</feature>